<evidence type="ECO:0000313" key="2">
    <source>
        <dbReference type="Proteomes" id="UP000274601"/>
    </source>
</evidence>
<protein>
    <recommendedName>
        <fullName evidence="3">XRE family transcriptional regulator</fullName>
    </recommendedName>
</protein>
<reference evidence="1 2" key="1">
    <citation type="submission" date="2018-10" db="EMBL/GenBank/DDBJ databases">
        <title>Genomic Encyclopedia of Archaeal and Bacterial Type Strains, Phase II (KMG-II): from individual species to whole genera.</title>
        <authorList>
            <person name="Goeker M."/>
        </authorList>
    </citation>
    <scope>NUCLEOTIDE SEQUENCE [LARGE SCALE GENOMIC DNA]</scope>
    <source>
        <strain evidence="1 2">DSM 43383</strain>
    </source>
</reference>
<organism evidence="1 2">
    <name type="scientific">Actinomadura pelletieri DSM 43383</name>
    <dbReference type="NCBI Taxonomy" id="1120940"/>
    <lineage>
        <taxon>Bacteria</taxon>
        <taxon>Bacillati</taxon>
        <taxon>Actinomycetota</taxon>
        <taxon>Actinomycetes</taxon>
        <taxon>Streptosporangiales</taxon>
        <taxon>Thermomonosporaceae</taxon>
        <taxon>Actinomadura</taxon>
    </lineage>
</organism>
<evidence type="ECO:0000313" key="1">
    <source>
        <dbReference type="EMBL" id="RKS76863.1"/>
    </source>
</evidence>
<comment type="caution">
    <text evidence="1">The sequence shown here is derived from an EMBL/GenBank/DDBJ whole genome shotgun (WGS) entry which is preliminary data.</text>
</comment>
<evidence type="ECO:0008006" key="3">
    <source>
        <dbReference type="Google" id="ProtNLM"/>
    </source>
</evidence>
<gene>
    <name evidence="1" type="ORF">BZB76_2230</name>
</gene>
<dbReference type="RefSeq" id="WP_121434132.1">
    <property type="nucleotide sequence ID" value="NZ_RBWU01000002.1"/>
</dbReference>
<keyword evidence="2" id="KW-1185">Reference proteome</keyword>
<dbReference type="Proteomes" id="UP000274601">
    <property type="component" value="Unassembled WGS sequence"/>
</dbReference>
<sequence length="330" mass="36110">MKRRTALQLLAALGAGTAIPPGALDEILSGIDDVLDQPVDVGEWEIVVREYGFLINQQPVGSLIKDLTADIFGVGELLKQNKAHRVDLLRISAGLSALLAIELGDVGERRGARMAWRTARRAADASGDRDLRVWTRAREAEEGFWYGLPRQEIAARTAEAMHIADGAPCGGLPRAYSVRASVAAEQGDKATARRAMDDLSKLFDRLPDAVTGDPVTFGWSEARLRWNEAYVYTLIEDTRAHRALDDAVDLYPPGTLGPVANLMIIRAMGVINSGDIDTGLDQTRAILQDMPISPCRRHMARQILHRLPEWARPLPETRELRALASAPSGV</sequence>
<proteinExistence type="predicted"/>
<name>A0A495QTT3_9ACTN</name>
<dbReference type="OrthoDB" id="3449038at2"/>
<dbReference type="EMBL" id="RBWU01000002">
    <property type="protein sequence ID" value="RKS76863.1"/>
    <property type="molecule type" value="Genomic_DNA"/>
</dbReference>
<dbReference type="AlphaFoldDB" id="A0A495QTT3"/>
<accession>A0A495QTT3</accession>